<keyword evidence="3" id="KW-1185">Reference proteome</keyword>
<dbReference type="Proteomes" id="UP001501509">
    <property type="component" value="Unassembled WGS sequence"/>
</dbReference>
<evidence type="ECO:0000313" key="2">
    <source>
        <dbReference type="EMBL" id="GAA2629112.1"/>
    </source>
</evidence>
<dbReference type="Pfam" id="PF13385">
    <property type="entry name" value="Laminin_G_3"/>
    <property type="match status" value="1"/>
</dbReference>
<dbReference type="RefSeq" id="WP_344547549.1">
    <property type="nucleotide sequence ID" value="NZ_BAAATD010000014.1"/>
</dbReference>
<comment type="caution">
    <text evidence="2">The sequence shown here is derived from an EMBL/GenBank/DDBJ whole genome shotgun (WGS) entry which is preliminary data.</text>
</comment>
<dbReference type="Gene3D" id="2.60.120.200">
    <property type="match status" value="1"/>
</dbReference>
<feature type="region of interest" description="Disordered" evidence="1">
    <location>
        <begin position="2321"/>
        <end position="2349"/>
    </location>
</feature>
<protein>
    <recommendedName>
        <fullName evidence="4">LamG-like jellyroll fold domain-containing protein</fullName>
    </recommendedName>
</protein>
<feature type="region of interest" description="Disordered" evidence="1">
    <location>
        <begin position="975"/>
        <end position="1001"/>
    </location>
</feature>
<dbReference type="InterPro" id="IPR013320">
    <property type="entry name" value="ConA-like_dom_sf"/>
</dbReference>
<proteinExistence type="predicted"/>
<accession>A0ABN3QKT3</accession>
<feature type="region of interest" description="Disordered" evidence="1">
    <location>
        <begin position="1963"/>
        <end position="1986"/>
    </location>
</feature>
<feature type="compositionally biased region" description="Basic and acidic residues" evidence="1">
    <location>
        <begin position="1963"/>
        <end position="1978"/>
    </location>
</feature>
<dbReference type="EMBL" id="BAAATD010000014">
    <property type="protein sequence ID" value="GAA2629112.1"/>
    <property type="molecule type" value="Genomic_DNA"/>
</dbReference>
<evidence type="ECO:0008006" key="4">
    <source>
        <dbReference type="Google" id="ProtNLM"/>
    </source>
</evidence>
<evidence type="ECO:0000313" key="3">
    <source>
        <dbReference type="Proteomes" id="UP001501509"/>
    </source>
</evidence>
<sequence length="2890" mass="307101">MAKLPELPKMRIAGPFWTAEAEVIRLADPVSNLAFRGLFVDTTPRQAAGEDSVLLPGSLLALVYVTSVTISPTGNTAPQYVWKRSGTKPDGHLPPQAIRAAITAGTASLLLLQAPADGWPTNIAGRLPTFTCLGGEIILDAMTAQNSAAQKLYTALGVAPAAITQRTGAARLLGALAVHAAGLSIFGQIRLLWDTGPVSAVFQLARVVPDPESAPGTRVRGFRMTIEAERLTDGERAAIIGSWRRLNRYLNPNNPLNGLVEPVPVPEWATLELANPLAIPRLFWEIAPWQEQPGTRPISFAGDEFSVLLSDRQPYDQTAQPDTLARITPGSARVAVAGTNLRVELAAGAPPAGSTGTLGYRAGRDNTGWSERVTLAATTLAFDPNEAARRLRATLQVPEPSWSRPAPGGPAPGETQHVTPAVLWGFTPLDDGWAQLPLPNLSEQIYLDAGVAQEEPAPAPDNLLRGAVSYGNDDPAGRGKVPGEQPWSLTLAAAQRMTATWVLGPIAGGYQVQSAELALDAPEVALNGLFWLSTEAPTAADALPGFDDWIGGLATVPLRTVTGRELFAPLVRFAFEAVSFAWRSEPTPSADLGAWAFQYGIDKALLRALVDGGVLPPDVIGAALPLVWRRHPTLPMVQALALTQSVSPPNVPIAGRQLVPFELPVIRQDGVDLPNGWRFAAAGATGWPRYGGGVVSPAREWLGAGERKLYDLPLVALSLPGLVLDPRPDGDPPQNDSALGLPVQYRYDLPYTDEVQALAQLPKIPKDPRESSPLPGTARPEPPRPLTRADYADYWRRLAERAGLAAADSVAAFARQGGQTVLRHLASIHAWPVRATLALDGYPGELRLDNADPAPSAPLTLTRETALPGIGGDFADGAGGLRRLPADAPAGSAQYQVTAGSMAARPVDGAGYADQRGLVRGASVSTSNLIRTPLSHPTAGDLQLTTTRLPLTLGHAAASWQLWFRDLPAQGSTFSKASARSPKAVELDLDSNDPEARSSDYEHRTGYEWRLRPLDDDPDAPSPGLDLFGLRFFPLVLDRVVFAGDGVATVEVIGRLQLPVAGSGDEQTDLSNCVRLTFSGGTAPGGGTALSLSAIGLDGAALEWPLAVSAGEAGDAPRLRVGAIALASGGAGLTIEQVRLYFHLFQVEWAVGLPPISFPDPATPPFTLPGATRPDPIVPQRVALGLDMTGGQHTLKLTLAVRIGRPPTGLQALYRFDEGSGATVRDSSGTGEPLHLTAAATQGMSWGPGGLTLTKATLLRSGAPATKLNAAVKASNEISIEAWVKPVSGLLTTGQFNVITVSSDAAHRNVTLQQRKGLLDSSSVDGWLRTDGTNEEGAPALATPAGSLSSALTHLAYTRSADGRTRIYINGQLKAEHTVGGSLAAWNDQFELALGDEITGGRAWLGTYRMIAVYSRALAAEEVSARFASGPATVPTTARGEALAAALTFDLMATGTDRFTLDGANLFGDLALAVTLPDGSPAALAGDTALQFSWNGYSAPQPQGLQFLPGMRLADAQTPGLGERAAPGFATVTFRVTARPDDLPKLPLTGAFVEALLVAHWGRSLHDADPSRNAGAAQLYGSSAGDLVVGYTSRLRGPDWQESFLFNGMLTTTNLISWPKQLNYDAATARITLPAARTAGAPPLTHLRHTIRVLLNQHELPGSTLTGAEGPLLFTFAQGQSWQTLALVEHQLVEVTPAAGGNGGTLGREVRWTAVQEVRLLTPRRAAQFLRAMAALKTTDPVEGVSPLGSVSAGYLGAGLSALLADSGAALETLPGDTLLVEASAHHLVRLVPAAEGMATTLQFLPTGSQGALLSGPADYAPTDPADPRWLLLTMPFLGRLQDPARDLAQPAAGQQPSPLQTDPLLLISRLRATAPATALPGLALALCGWADSAPLAVTFAGLDTVVGRGFARLDPLALEESWFRAQNPRPEPQDELLQSVLAALPETPARLSRPVALRQAFDPRRPFYPPRPDDRPAPAEPSPYADPVWREDALLQTQAVSTVATTNKPPYGWTLAAALIASSGWLSQPPADGQSPRRYPAATLIPAPLAVDGADNPRPLNLVVSPYLGLQWRPAPAVPGSGPSPLQPRLLLAELLCLAPSTVRLEPVASRMWSVQPDNPELADENQLRAQAQSWAVQSQRLLAPESPIAVLRYRTISDNTRPDNLGEAALTTGYAFALVRVTTASPLAKRLFRIRPELTALRYREGQCNIAAIPASARDFELAPPQTAGVQPFYLTQRPVRGDLPAWPWGLSALRVSVHYTQGQQGVIGAATPGEAGQTLWWQTVQRTVQFRSALHTDRPASGLPRRFRAPAVRSLLPVPPNPPLPALTAPVFDQPDLPEPDGQEPGVPEGLALERWQPVLPGALHYLVSGARAGVFVTLRNHLLRQSGVTLAGERPRPRGLAMLSGGLPVQHRAPRPVPLPANLEGGQGVALRTWASHFDPGKPALVTASPADEAFRAGFVDPPENPTYRQTAQRLRLQLAAVERHTLDVDWDGVLTFVYRIDGSVTPPGGQTTATGIRDWILALELVDAGRVTALTDITTPTLVLTPALRAQLGAVGVPLPGPEVDIIETAKFSICQFGLPGDPTTRAGQARELIAGMPPGASVHARVKARFTPHLPGAEPYHDGYSQVLRFPLRVADPGVPYLPLVPRYVHFEDPEYNRRLASPSAHASVPVQFPQQPAGTSPQRAVTLSAERRECNPDSTLAIRFDWDEPPPGGPRVTLTLQKIDLDQTPRDLLDPNAAGGPQRLDPGKLHELSLAAIQKLNGPFTPGERLRLALRVDSGPVKPAVVRLDITIVEAPVIPATEAAYALLRRQAVGDRTHVECPRFAWGPQAQRVELVNPADLRTEVVRRRAVFQFTDSARPGRHEVYAIQKLTQSGSTHIPLAT</sequence>
<gene>
    <name evidence="2" type="ORF">GCM10010411_78260</name>
</gene>
<name>A0ABN3QKT3_9ACTN</name>
<reference evidence="2 3" key="1">
    <citation type="journal article" date="2019" name="Int. J. Syst. Evol. Microbiol.">
        <title>The Global Catalogue of Microorganisms (GCM) 10K type strain sequencing project: providing services to taxonomists for standard genome sequencing and annotation.</title>
        <authorList>
            <consortium name="The Broad Institute Genomics Platform"/>
            <consortium name="The Broad Institute Genome Sequencing Center for Infectious Disease"/>
            <person name="Wu L."/>
            <person name="Ma J."/>
        </authorList>
    </citation>
    <scope>NUCLEOTIDE SEQUENCE [LARGE SCALE GENOMIC DNA]</scope>
    <source>
        <strain evidence="2 3">JCM 6833</strain>
    </source>
</reference>
<organism evidence="2 3">
    <name type="scientific">Actinomadura fulvescens</name>
    <dbReference type="NCBI Taxonomy" id="46160"/>
    <lineage>
        <taxon>Bacteria</taxon>
        <taxon>Bacillati</taxon>
        <taxon>Actinomycetota</taxon>
        <taxon>Actinomycetes</taxon>
        <taxon>Streptosporangiales</taxon>
        <taxon>Thermomonosporaceae</taxon>
        <taxon>Actinomadura</taxon>
    </lineage>
</organism>
<evidence type="ECO:0000256" key="1">
    <source>
        <dbReference type="SAM" id="MobiDB-lite"/>
    </source>
</evidence>
<feature type="region of interest" description="Disordered" evidence="1">
    <location>
        <begin position="761"/>
        <end position="787"/>
    </location>
</feature>
<dbReference type="SUPFAM" id="SSF49899">
    <property type="entry name" value="Concanavalin A-like lectins/glucanases"/>
    <property type="match status" value="1"/>
</dbReference>